<protein>
    <recommendedName>
        <fullName evidence="4">DUF4345 domain-containing protein</fullName>
    </recommendedName>
</protein>
<sequence length="141" mass="15594">MNIESARKWLRGGLIALAALQTFASAWQYIFPRSFYDDFPTVNLDPPYNEHLITDIGGLGLALAGILWFAAWALDNKVMISALIGYLIYAALHFLFHVRHFEHFSLPEALGVGTGLGAEVVLAVALLYLAGRVYQAQRTAK</sequence>
<evidence type="ECO:0000256" key="1">
    <source>
        <dbReference type="SAM" id="Phobius"/>
    </source>
</evidence>
<feature type="transmembrane region" description="Helical" evidence="1">
    <location>
        <begin position="78"/>
        <end position="98"/>
    </location>
</feature>
<accession>A0ABT0Y964</accession>
<proteinExistence type="predicted"/>
<reference evidence="2 3" key="1">
    <citation type="submission" date="2022-06" db="EMBL/GenBank/DDBJ databases">
        <title>Actinoplanes abujensis sp. nov., isolated from Nigerian arid soil.</title>
        <authorList>
            <person name="Ding P."/>
        </authorList>
    </citation>
    <scope>NUCLEOTIDE SEQUENCE [LARGE SCALE GENOMIC DNA]</scope>
    <source>
        <strain evidence="3">TRM88002</strain>
    </source>
</reference>
<evidence type="ECO:0008006" key="4">
    <source>
        <dbReference type="Google" id="ProtNLM"/>
    </source>
</evidence>
<comment type="caution">
    <text evidence="2">The sequence shown here is derived from an EMBL/GenBank/DDBJ whole genome shotgun (WGS) entry which is preliminary data.</text>
</comment>
<organism evidence="2 3">
    <name type="scientific">Paractinoplanes hotanensis</name>
    <dbReference type="NCBI Taxonomy" id="2906497"/>
    <lineage>
        <taxon>Bacteria</taxon>
        <taxon>Bacillati</taxon>
        <taxon>Actinomycetota</taxon>
        <taxon>Actinomycetes</taxon>
        <taxon>Micromonosporales</taxon>
        <taxon>Micromonosporaceae</taxon>
        <taxon>Paractinoplanes</taxon>
    </lineage>
</organism>
<name>A0ABT0Y964_9ACTN</name>
<dbReference type="Proteomes" id="UP001523216">
    <property type="component" value="Unassembled WGS sequence"/>
</dbReference>
<gene>
    <name evidence="2" type="ORF">LXN57_32635</name>
</gene>
<keyword evidence="1" id="KW-0472">Membrane</keyword>
<evidence type="ECO:0000313" key="3">
    <source>
        <dbReference type="Proteomes" id="UP001523216"/>
    </source>
</evidence>
<keyword evidence="1" id="KW-1133">Transmembrane helix</keyword>
<dbReference type="RefSeq" id="WP_251802043.1">
    <property type="nucleotide sequence ID" value="NZ_JAMQOL010000047.1"/>
</dbReference>
<evidence type="ECO:0000313" key="2">
    <source>
        <dbReference type="EMBL" id="MCM4082325.1"/>
    </source>
</evidence>
<feature type="transmembrane region" description="Helical" evidence="1">
    <location>
        <begin position="52"/>
        <end position="71"/>
    </location>
</feature>
<keyword evidence="3" id="KW-1185">Reference proteome</keyword>
<dbReference type="EMBL" id="JAMQOL010000047">
    <property type="protein sequence ID" value="MCM4082325.1"/>
    <property type="molecule type" value="Genomic_DNA"/>
</dbReference>
<feature type="transmembrane region" description="Helical" evidence="1">
    <location>
        <begin position="110"/>
        <end position="131"/>
    </location>
</feature>
<keyword evidence="1" id="KW-0812">Transmembrane</keyword>